<keyword evidence="1" id="KW-0812">Transmembrane</keyword>
<dbReference type="RefSeq" id="WP_154363951.1">
    <property type="nucleotide sequence ID" value="NZ_WKJH01000002.1"/>
</dbReference>
<keyword evidence="1" id="KW-0472">Membrane</keyword>
<feature type="transmembrane region" description="Helical" evidence="1">
    <location>
        <begin position="99"/>
        <end position="117"/>
    </location>
</feature>
<evidence type="ECO:0000313" key="3">
    <source>
        <dbReference type="Proteomes" id="UP000443153"/>
    </source>
</evidence>
<feature type="transmembrane region" description="Helical" evidence="1">
    <location>
        <begin position="129"/>
        <end position="150"/>
    </location>
</feature>
<feature type="transmembrane region" description="Helical" evidence="1">
    <location>
        <begin position="39"/>
        <end position="56"/>
    </location>
</feature>
<evidence type="ECO:0008006" key="4">
    <source>
        <dbReference type="Google" id="ProtNLM"/>
    </source>
</evidence>
<gene>
    <name evidence="2" type="ORF">GJ691_03825</name>
</gene>
<feature type="transmembrane region" description="Helical" evidence="1">
    <location>
        <begin position="254"/>
        <end position="273"/>
    </location>
</feature>
<reference evidence="2 3" key="1">
    <citation type="submission" date="2019-11" db="EMBL/GenBank/DDBJ databases">
        <title>Maribacter lutea sp. nov., a marine bacterium isolated from intertidal sand.</title>
        <authorList>
            <person name="Liu A."/>
        </authorList>
    </citation>
    <scope>NUCLEOTIDE SEQUENCE [LARGE SCALE GENOMIC DNA]</scope>
    <source>
        <strain evidence="2 3">RZ05</strain>
    </source>
</reference>
<dbReference type="OrthoDB" id="1467772at2"/>
<feature type="transmembrane region" description="Helical" evidence="1">
    <location>
        <begin position="162"/>
        <end position="182"/>
    </location>
</feature>
<evidence type="ECO:0000313" key="2">
    <source>
        <dbReference type="EMBL" id="MRX63293.1"/>
    </source>
</evidence>
<name>A0A6I2MHK3_9FLAO</name>
<keyword evidence="3" id="KW-1185">Reference proteome</keyword>
<feature type="transmembrane region" description="Helical" evidence="1">
    <location>
        <begin position="202"/>
        <end position="218"/>
    </location>
</feature>
<organism evidence="2 3">
    <name type="scientific">Maribacter luteus</name>
    <dbReference type="NCBI Taxonomy" id="2594478"/>
    <lineage>
        <taxon>Bacteria</taxon>
        <taxon>Pseudomonadati</taxon>
        <taxon>Bacteroidota</taxon>
        <taxon>Flavobacteriia</taxon>
        <taxon>Flavobacteriales</taxon>
        <taxon>Flavobacteriaceae</taxon>
        <taxon>Maribacter</taxon>
    </lineage>
</organism>
<proteinExistence type="predicted"/>
<evidence type="ECO:0000256" key="1">
    <source>
        <dbReference type="SAM" id="Phobius"/>
    </source>
</evidence>
<keyword evidence="1" id="KW-1133">Transmembrane helix</keyword>
<feature type="transmembrane region" description="Helical" evidence="1">
    <location>
        <begin position="76"/>
        <end position="93"/>
    </location>
</feature>
<feature type="transmembrane region" description="Helical" evidence="1">
    <location>
        <begin position="224"/>
        <end position="242"/>
    </location>
</feature>
<accession>A0A6I2MHK3</accession>
<dbReference type="Proteomes" id="UP000443153">
    <property type="component" value="Unassembled WGS sequence"/>
</dbReference>
<comment type="caution">
    <text evidence="2">The sequence shown here is derived from an EMBL/GenBank/DDBJ whole genome shotgun (WGS) entry which is preliminary data.</text>
</comment>
<protein>
    <recommendedName>
        <fullName evidence="4">Prenyltransferase</fullName>
    </recommendedName>
</protein>
<dbReference type="EMBL" id="WKJH01000002">
    <property type="protein sequence ID" value="MRX63293.1"/>
    <property type="molecule type" value="Genomic_DNA"/>
</dbReference>
<sequence>MNYMGRLFNFYLDASIHVAFAVVSLCMATSFLFEVQLESHLFYFVFFGTIINYNFIKYGIEAKKYILVGNRYHKNIQFFSFICFIMACYHGWFLSADTWLILFILAIFTGLYALPVLPRARNLRSLGGLKIFIVALVWSGITVVLPLVEIKMVLGWDVWVEVVQRILLVLVLLIPFEIRDLAYDQPELRTIPQRMGVTRTKVFGAFLVVVFFGLTYFKDVITEIELIAKGVLFLVLGGLMFVTKRNQSKYFSSFWVEAVPLIWCGFIWILVYLL</sequence>
<feature type="transmembrane region" description="Helical" evidence="1">
    <location>
        <begin position="12"/>
        <end position="33"/>
    </location>
</feature>
<dbReference type="AlphaFoldDB" id="A0A6I2MHK3"/>